<gene>
    <name evidence="3" type="ORF">NCTC13832_02080</name>
    <name evidence="2" type="ORF">TP70_00355</name>
</gene>
<keyword evidence="1" id="KW-0472">Membrane</keyword>
<evidence type="ECO:0000256" key="1">
    <source>
        <dbReference type="SAM" id="Phobius"/>
    </source>
</evidence>
<protein>
    <recommendedName>
        <fullName evidence="6">DUF4889 domain-containing protein</fullName>
    </recommendedName>
</protein>
<name>A0A0D6XSG6_9STAP</name>
<sequence>MKQKQTLGIVIIVAMLVVTAGIVIAIMMSSQKETYYGYMMDDTTAEKIVNASTNEVEEHVAITPDDQFKPQKGDFVKLTAEKDSDHHFVKQEIVDHDDIPHGLMTKIHDMHMESHHH</sequence>
<dbReference type="Pfam" id="PF16230">
    <property type="entry name" value="DUF4889"/>
    <property type="match status" value="1"/>
</dbReference>
<evidence type="ECO:0000313" key="5">
    <source>
        <dbReference type="Proteomes" id="UP000254100"/>
    </source>
</evidence>
<keyword evidence="1" id="KW-1133">Transmembrane helix</keyword>
<accession>A0A0D6XSG6</accession>
<proteinExistence type="predicted"/>
<dbReference type="AlphaFoldDB" id="A0A0D6XSG6"/>
<evidence type="ECO:0000313" key="2">
    <source>
        <dbReference type="EMBL" id="KIX91769.1"/>
    </source>
</evidence>
<organism evidence="3 5">
    <name type="scientific">Staphylococcus microti</name>
    <dbReference type="NCBI Taxonomy" id="569857"/>
    <lineage>
        <taxon>Bacteria</taxon>
        <taxon>Bacillati</taxon>
        <taxon>Bacillota</taxon>
        <taxon>Bacilli</taxon>
        <taxon>Bacillales</taxon>
        <taxon>Staphylococcaceae</taxon>
        <taxon>Staphylococcus</taxon>
    </lineage>
</organism>
<feature type="transmembrane region" description="Helical" evidence="1">
    <location>
        <begin position="7"/>
        <end position="28"/>
    </location>
</feature>
<keyword evidence="1" id="KW-0812">Transmembrane</keyword>
<dbReference type="InterPro" id="IPR032613">
    <property type="entry name" value="DUF4889"/>
</dbReference>
<evidence type="ECO:0000313" key="4">
    <source>
        <dbReference type="Proteomes" id="UP000032366"/>
    </source>
</evidence>
<reference evidence="2 4" key="1">
    <citation type="submission" date="2015-01" db="EMBL/GenBank/DDBJ databases">
        <authorList>
            <person name="Guo J."/>
        </authorList>
    </citation>
    <scope>NUCLEOTIDE SEQUENCE [LARGE SCALE GENOMIC DNA]</scope>
    <source>
        <strain evidence="2 4">DSM 22147</strain>
    </source>
</reference>
<reference evidence="3 5" key="2">
    <citation type="submission" date="2018-06" db="EMBL/GenBank/DDBJ databases">
        <authorList>
            <consortium name="Pathogen Informatics"/>
            <person name="Doyle S."/>
        </authorList>
    </citation>
    <scope>NUCLEOTIDE SEQUENCE [LARGE SCALE GENOMIC DNA]</scope>
    <source>
        <strain evidence="3 5">NCTC13832</strain>
    </source>
</reference>
<dbReference type="Proteomes" id="UP000254100">
    <property type="component" value="Unassembled WGS sequence"/>
</dbReference>
<dbReference type="EMBL" id="JXWY01000002">
    <property type="protein sequence ID" value="KIX91769.1"/>
    <property type="molecule type" value="Genomic_DNA"/>
</dbReference>
<dbReference type="RefSeq" id="WP_044358524.1">
    <property type="nucleotide sequence ID" value="NZ_JXWY01000002.1"/>
</dbReference>
<dbReference type="Proteomes" id="UP000032366">
    <property type="component" value="Unassembled WGS sequence"/>
</dbReference>
<dbReference type="OrthoDB" id="2411796at2"/>
<keyword evidence="4" id="KW-1185">Reference proteome</keyword>
<dbReference type="EMBL" id="UHDT01000001">
    <property type="protein sequence ID" value="SUM58332.1"/>
    <property type="molecule type" value="Genomic_DNA"/>
</dbReference>
<evidence type="ECO:0008006" key="6">
    <source>
        <dbReference type="Google" id="ProtNLM"/>
    </source>
</evidence>
<evidence type="ECO:0000313" key="3">
    <source>
        <dbReference type="EMBL" id="SUM58332.1"/>
    </source>
</evidence>